<sequence length="376" mass="42459">MKNLHYKLILVLSLSFIGCKEETESTGEETSNTNEITVTRQQFESSGMKIGTFETLEFPEIVQTTGEIDVPPENRAVINAFVGGYVKRNPLLVGDDVKKGQPLITLENPDYIEIQQQYLEVAEQLKYLKAEFDRQQTLFEEKVTSEKKFLQAESDYRRNMAMYNGLRQKLQMLNISPSLVEQGKITSEITIYSPISGSITAVDVSKGMFVTAQDRIMEIVEKEHMHLELIAFEKDVMQIKKGQEIIFKTPEGNSNSFSGEVYLVGKAIDRQSRTVLIHGHLPDSLVEKLTVGMFVEAGIVTNKTKQQALPEEAVIEQEGFSYVLHLLGEENGNYIFQKKEVRPAATYNGYKAIENTADFEANARFLTNGSFRLIGE</sequence>
<evidence type="ECO:0000259" key="3">
    <source>
        <dbReference type="Pfam" id="PF25919"/>
    </source>
</evidence>
<evidence type="ECO:0000313" key="4">
    <source>
        <dbReference type="EMBL" id="QCY71037.1"/>
    </source>
</evidence>
<organism evidence="4 5">
    <name type="scientific">Antarcticibacterium flavum</name>
    <dbReference type="NCBI Taxonomy" id="2058175"/>
    <lineage>
        <taxon>Bacteria</taxon>
        <taxon>Pseudomonadati</taxon>
        <taxon>Bacteroidota</taxon>
        <taxon>Flavobacteriia</taxon>
        <taxon>Flavobacteriales</taxon>
        <taxon>Flavobacteriaceae</taxon>
        <taxon>Antarcticibacterium</taxon>
    </lineage>
</organism>
<keyword evidence="5" id="KW-1185">Reference proteome</keyword>
<dbReference type="OrthoDB" id="9814657at2"/>
<dbReference type="Gene3D" id="1.10.287.470">
    <property type="entry name" value="Helix hairpin bin"/>
    <property type="match status" value="1"/>
</dbReference>
<dbReference type="InterPro" id="IPR051909">
    <property type="entry name" value="MFP_Cation_Efflux"/>
</dbReference>
<dbReference type="Gene3D" id="2.40.30.170">
    <property type="match status" value="1"/>
</dbReference>
<dbReference type="PROSITE" id="PS51257">
    <property type="entry name" value="PROKAR_LIPOPROTEIN"/>
    <property type="match status" value="1"/>
</dbReference>
<dbReference type="GO" id="GO:0016020">
    <property type="term" value="C:membrane"/>
    <property type="evidence" value="ECO:0007669"/>
    <property type="project" value="InterPro"/>
</dbReference>
<dbReference type="KEGG" id="afla:FHG64_17445"/>
<dbReference type="EMBL" id="CP040812">
    <property type="protein sequence ID" value="QCY71037.1"/>
    <property type="molecule type" value="Genomic_DNA"/>
</dbReference>
<protein>
    <submittedName>
        <fullName evidence="4">Efflux RND transporter periplasmic adaptor subunit</fullName>
    </submittedName>
</protein>
<evidence type="ECO:0000256" key="1">
    <source>
        <dbReference type="ARBA" id="ARBA00009477"/>
    </source>
</evidence>
<dbReference type="InterPro" id="IPR006143">
    <property type="entry name" value="RND_pump_MFP"/>
</dbReference>
<dbReference type="GO" id="GO:0030313">
    <property type="term" value="C:cell envelope"/>
    <property type="evidence" value="ECO:0007669"/>
    <property type="project" value="TreeGrafter"/>
</dbReference>
<dbReference type="Gene3D" id="2.40.50.100">
    <property type="match status" value="1"/>
</dbReference>
<dbReference type="SUPFAM" id="SSF111369">
    <property type="entry name" value="HlyD-like secretion proteins"/>
    <property type="match status" value="1"/>
</dbReference>
<evidence type="ECO:0000313" key="5">
    <source>
        <dbReference type="Proteomes" id="UP000309016"/>
    </source>
</evidence>
<dbReference type="Proteomes" id="UP000309016">
    <property type="component" value="Chromosome"/>
</dbReference>
<dbReference type="GO" id="GO:0060003">
    <property type="term" value="P:copper ion export"/>
    <property type="evidence" value="ECO:0007669"/>
    <property type="project" value="TreeGrafter"/>
</dbReference>
<accession>A0A5B7X6J6</accession>
<evidence type="ECO:0000256" key="2">
    <source>
        <dbReference type="ARBA" id="ARBA00022448"/>
    </source>
</evidence>
<name>A0A5B7X6J6_9FLAO</name>
<dbReference type="PANTHER" id="PTHR30097:SF4">
    <property type="entry name" value="SLR6042 PROTEIN"/>
    <property type="match status" value="1"/>
</dbReference>
<dbReference type="PANTHER" id="PTHR30097">
    <property type="entry name" value="CATION EFFLUX SYSTEM PROTEIN CUSB"/>
    <property type="match status" value="1"/>
</dbReference>
<dbReference type="NCBIfam" id="TIGR01730">
    <property type="entry name" value="RND_mfp"/>
    <property type="match status" value="1"/>
</dbReference>
<proteinExistence type="inferred from homology"/>
<dbReference type="RefSeq" id="WP_139067590.1">
    <property type="nucleotide sequence ID" value="NZ_CP040812.1"/>
</dbReference>
<gene>
    <name evidence="4" type="ORF">FHG64_17445</name>
</gene>
<keyword evidence="2" id="KW-0813">Transport</keyword>
<reference evidence="4 5" key="1">
    <citation type="submission" date="2019-06" db="EMBL/GenBank/DDBJ databases">
        <title>Complete genome sequence of Antarcticibacterium flavum KCTC 52984T from an Antarctic marine sediment.</title>
        <authorList>
            <person name="Lee Y.M."/>
            <person name="Shin S.C."/>
        </authorList>
    </citation>
    <scope>NUCLEOTIDE SEQUENCE [LARGE SCALE GENOMIC DNA]</scope>
    <source>
        <strain evidence="4 5">KCTC 52984</strain>
    </source>
</reference>
<dbReference type="AlphaFoldDB" id="A0A5B7X6J6"/>
<dbReference type="GO" id="GO:0015679">
    <property type="term" value="P:plasma membrane copper ion transport"/>
    <property type="evidence" value="ECO:0007669"/>
    <property type="project" value="TreeGrafter"/>
</dbReference>
<dbReference type="InterPro" id="IPR058790">
    <property type="entry name" value="BSH_CusB"/>
</dbReference>
<dbReference type="GO" id="GO:0022857">
    <property type="term" value="F:transmembrane transporter activity"/>
    <property type="evidence" value="ECO:0007669"/>
    <property type="project" value="InterPro"/>
</dbReference>
<comment type="similarity">
    <text evidence="1">Belongs to the membrane fusion protein (MFP) (TC 8.A.1) family.</text>
</comment>
<dbReference type="Pfam" id="PF25919">
    <property type="entry name" value="BSH_CusB"/>
    <property type="match status" value="1"/>
</dbReference>
<feature type="domain" description="CusB-like barrel-sandwich hybrid" evidence="3">
    <location>
        <begin position="76"/>
        <end position="219"/>
    </location>
</feature>